<comment type="catalytic activity">
    <reaction evidence="6">
        <text>cytidine(1402) in 16S rRNA + S-adenosyl-L-methionine = N(4)-methylcytidine(1402) in 16S rRNA + S-adenosyl-L-homocysteine + H(+)</text>
        <dbReference type="Rhea" id="RHEA:42928"/>
        <dbReference type="Rhea" id="RHEA-COMP:10286"/>
        <dbReference type="Rhea" id="RHEA-COMP:10287"/>
        <dbReference type="ChEBI" id="CHEBI:15378"/>
        <dbReference type="ChEBI" id="CHEBI:57856"/>
        <dbReference type="ChEBI" id="CHEBI:59789"/>
        <dbReference type="ChEBI" id="CHEBI:74506"/>
        <dbReference type="ChEBI" id="CHEBI:82748"/>
        <dbReference type="EC" id="2.1.1.199"/>
    </reaction>
</comment>
<evidence type="ECO:0000256" key="2">
    <source>
        <dbReference type="ARBA" id="ARBA00022552"/>
    </source>
</evidence>
<dbReference type="HAMAP" id="MF_01007">
    <property type="entry name" value="16SrRNA_methyltr_H"/>
    <property type="match status" value="1"/>
</dbReference>
<accession>A0A1G2DUS2</accession>
<dbReference type="Proteomes" id="UP000178472">
    <property type="component" value="Unassembled WGS sequence"/>
</dbReference>
<dbReference type="GO" id="GO:0005737">
    <property type="term" value="C:cytoplasm"/>
    <property type="evidence" value="ECO:0007669"/>
    <property type="project" value="UniProtKB-SubCell"/>
</dbReference>
<gene>
    <name evidence="6" type="primary">rsmH</name>
    <name evidence="7" type="ORF">A3G11_00855</name>
</gene>
<dbReference type="Gene3D" id="1.10.150.170">
    <property type="entry name" value="Putative methyltransferase TM0872, insert domain"/>
    <property type="match status" value="1"/>
</dbReference>
<feature type="binding site" evidence="6">
    <location>
        <begin position="32"/>
        <end position="34"/>
    </location>
    <ligand>
        <name>S-adenosyl-L-methionine</name>
        <dbReference type="ChEBI" id="CHEBI:59789"/>
    </ligand>
</feature>
<evidence type="ECO:0000256" key="4">
    <source>
        <dbReference type="ARBA" id="ARBA00022679"/>
    </source>
</evidence>
<proteinExistence type="inferred from homology"/>
<feature type="binding site" evidence="6">
    <location>
        <position position="100"/>
    </location>
    <ligand>
        <name>S-adenosyl-L-methionine</name>
        <dbReference type="ChEBI" id="CHEBI:59789"/>
    </ligand>
</feature>
<dbReference type="PANTHER" id="PTHR11265">
    <property type="entry name" value="S-ADENOSYL-METHYLTRANSFERASE MRAW"/>
    <property type="match status" value="1"/>
</dbReference>
<dbReference type="InterPro" id="IPR029063">
    <property type="entry name" value="SAM-dependent_MTases_sf"/>
</dbReference>
<dbReference type="Gene3D" id="3.40.50.150">
    <property type="entry name" value="Vaccinia Virus protein VP39"/>
    <property type="match status" value="1"/>
</dbReference>
<dbReference type="EC" id="2.1.1.199" evidence="6"/>
<keyword evidence="3 6" id="KW-0489">Methyltransferase</keyword>
<keyword evidence="2 6" id="KW-0698">rRNA processing</keyword>
<dbReference type="GO" id="GO:0071424">
    <property type="term" value="F:rRNA (cytosine-N4-)-methyltransferase activity"/>
    <property type="evidence" value="ECO:0007669"/>
    <property type="project" value="UniProtKB-UniRule"/>
</dbReference>
<comment type="function">
    <text evidence="6">Specifically methylates the N4 position of cytidine in position 1402 (C1402) of 16S rRNA.</text>
</comment>
<keyword evidence="5 6" id="KW-0949">S-adenosyl-L-methionine</keyword>
<keyword evidence="4 6" id="KW-0808">Transferase</keyword>
<comment type="similarity">
    <text evidence="1 6">Belongs to the methyltransferase superfamily. RsmH family.</text>
</comment>
<dbReference type="SUPFAM" id="SSF53335">
    <property type="entry name" value="S-adenosyl-L-methionine-dependent methyltransferases"/>
    <property type="match status" value="1"/>
</dbReference>
<evidence type="ECO:0000256" key="1">
    <source>
        <dbReference type="ARBA" id="ARBA00010396"/>
    </source>
</evidence>
<evidence type="ECO:0000256" key="5">
    <source>
        <dbReference type="ARBA" id="ARBA00022691"/>
    </source>
</evidence>
<feature type="binding site" evidence="6">
    <location>
        <position position="52"/>
    </location>
    <ligand>
        <name>S-adenosyl-L-methionine</name>
        <dbReference type="ChEBI" id="CHEBI:59789"/>
    </ligand>
</feature>
<comment type="caution">
    <text evidence="7">The sequence shown here is derived from an EMBL/GenBank/DDBJ whole genome shotgun (WGS) entry which is preliminary data.</text>
</comment>
<comment type="caution">
    <text evidence="6">Lacks conserved residue(s) required for the propagation of feature annotation.</text>
</comment>
<dbReference type="GO" id="GO:0070475">
    <property type="term" value="P:rRNA base methylation"/>
    <property type="evidence" value="ECO:0007669"/>
    <property type="project" value="UniProtKB-UniRule"/>
</dbReference>
<dbReference type="EMBL" id="MHLT01000027">
    <property type="protein sequence ID" value="OGZ16630.1"/>
    <property type="molecule type" value="Genomic_DNA"/>
</dbReference>
<feature type="binding site" evidence="6">
    <location>
        <position position="79"/>
    </location>
    <ligand>
        <name>S-adenosyl-L-methionine</name>
        <dbReference type="ChEBI" id="CHEBI:59789"/>
    </ligand>
</feature>
<evidence type="ECO:0000313" key="8">
    <source>
        <dbReference type="Proteomes" id="UP000178472"/>
    </source>
</evidence>
<keyword evidence="6" id="KW-0963">Cytoplasm</keyword>
<dbReference type="InterPro" id="IPR023397">
    <property type="entry name" value="SAM-dep_MeTrfase_MraW_recog"/>
</dbReference>
<dbReference type="SUPFAM" id="SSF81799">
    <property type="entry name" value="Putative methyltransferase TM0872, insert domain"/>
    <property type="match status" value="1"/>
</dbReference>
<organism evidence="7 8">
    <name type="scientific">Candidatus Lloydbacteria bacterium RIFCSPLOWO2_12_FULL_51_9</name>
    <dbReference type="NCBI Taxonomy" id="1798669"/>
    <lineage>
        <taxon>Bacteria</taxon>
        <taxon>Candidatus Lloydiibacteriota</taxon>
    </lineage>
</organism>
<protein>
    <recommendedName>
        <fullName evidence="6">Ribosomal RNA small subunit methyltransferase H</fullName>
        <ecNumber evidence="6">2.1.1.199</ecNumber>
    </recommendedName>
    <alternativeName>
        <fullName evidence="6">16S rRNA m(4)C1402 methyltransferase</fullName>
    </alternativeName>
    <alternativeName>
        <fullName evidence="6">rRNA (cytosine-N(4)-)-methyltransferase RsmH</fullName>
    </alternativeName>
</protein>
<dbReference type="AlphaFoldDB" id="A0A1G2DUS2"/>
<reference evidence="7 8" key="1">
    <citation type="journal article" date="2016" name="Nat. Commun.">
        <title>Thousands of microbial genomes shed light on interconnected biogeochemical processes in an aquifer system.</title>
        <authorList>
            <person name="Anantharaman K."/>
            <person name="Brown C.T."/>
            <person name="Hug L.A."/>
            <person name="Sharon I."/>
            <person name="Castelle C.J."/>
            <person name="Probst A.J."/>
            <person name="Thomas B.C."/>
            <person name="Singh A."/>
            <person name="Wilkins M.J."/>
            <person name="Karaoz U."/>
            <person name="Brodie E.L."/>
            <person name="Williams K.H."/>
            <person name="Hubbard S.S."/>
            <person name="Banfield J.F."/>
        </authorList>
    </citation>
    <scope>NUCLEOTIDE SEQUENCE [LARGE SCALE GENOMIC DNA]</scope>
</reference>
<sequence>MAEHIPVLKKEVIDGLLLADGDRVFDATLGGGGHAQAICGAIGKRGTLVGTDLDEGALRRTKESTRGCAGTVRLVRENFRNVDVVLEREGVSTIDKALFDLGMSSLELDASGRGFSFKKDEPLLMTFDSSPTYGAHTAEEIVNAWPEEEIARILKEYGEERFARRIAQAIALRRKVKRIERTGELAEIVSASIPARFRRSDSPVKTFQALRIAVNDELGALKEGLEKVAAHLAPQGRIAVISFHSLEDRIVKRYFRELATEGKFRIVTKKPIVPSEEEVMRNPRSRSAKLRIIEKCQS</sequence>
<dbReference type="InterPro" id="IPR002903">
    <property type="entry name" value="RsmH"/>
</dbReference>
<dbReference type="NCBIfam" id="TIGR00006">
    <property type="entry name" value="16S rRNA (cytosine(1402)-N(4))-methyltransferase RsmH"/>
    <property type="match status" value="1"/>
</dbReference>
<name>A0A1G2DUS2_9BACT</name>
<evidence type="ECO:0000256" key="6">
    <source>
        <dbReference type="HAMAP-Rule" id="MF_01007"/>
    </source>
</evidence>
<dbReference type="Pfam" id="PF01795">
    <property type="entry name" value="Methyltransf_5"/>
    <property type="match status" value="1"/>
</dbReference>
<dbReference type="PIRSF" id="PIRSF004486">
    <property type="entry name" value="MraW"/>
    <property type="match status" value="1"/>
</dbReference>
<comment type="subcellular location">
    <subcellularLocation>
        <location evidence="6">Cytoplasm</location>
    </subcellularLocation>
</comment>
<evidence type="ECO:0000313" key="7">
    <source>
        <dbReference type="EMBL" id="OGZ16630.1"/>
    </source>
</evidence>
<evidence type="ECO:0000256" key="3">
    <source>
        <dbReference type="ARBA" id="ARBA00022603"/>
    </source>
</evidence>
<dbReference type="PANTHER" id="PTHR11265:SF0">
    <property type="entry name" value="12S RRNA N4-METHYLCYTIDINE METHYLTRANSFERASE"/>
    <property type="match status" value="1"/>
</dbReference>